<evidence type="ECO:0008006" key="4">
    <source>
        <dbReference type="Google" id="ProtNLM"/>
    </source>
</evidence>
<name>A0ABY6JER7_9ENTR</name>
<keyword evidence="3" id="KW-1185">Reference proteome</keyword>
<protein>
    <recommendedName>
        <fullName evidence="4">Lipoprotein</fullName>
    </recommendedName>
</protein>
<dbReference type="EMBL" id="CP074352">
    <property type="protein sequence ID" value="UYU31214.1"/>
    <property type="molecule type" value="Genomic_DNA"/>
</dbReference>
<keyword evidence="1" id="KW-0732">Signal</keyword>
<evidence type="ECO:0000256" key="1">
    <source>
        <dbReference type="SAM" id="SignalP"/>
    </source>
</evidence>
<evidence type="ECO:0000313" key="3">
    <source>
        <dbReference type="Proteomes" id="UP001156318"/>
    </source>
</evidence>
<feature type="signal peptide" evidence="1">
    <location>
        <begin position="1"/>
        <end position="20"/>
    </location>
</feature>
<accession>A0ABY6JER7</accession>
<dbReference type="PROSITE" id="PS51257">
    <property type="entry name" value="PROKAR_LIPOPROTEIN"/>
    <property type="match status" value="1"/>
</dbReference>
<gene>
    <name evidence="2" type="ORF">KFZ77_15420</name>
</gene>
<evidence type="ECO:0000313" key="2">
    <source>
        <dbReference type="EMBL" id="UYU31214.1"/>
    </source>
</evidence>
<dbReference type="Proteomes" id="UP001156318">
    <property type="component" value="Chromosome"/>
</dbReference>
<proteinExistence type="predicted"/>
<reference evidence="2 3" key="1">
    <citation type="submission" date="2021-05" db="EMBL/GenBank/DDBJ databases">
        <title>Isolation, identification, and the growth promoting effects of Pantoea dispersa strain YSD J2 from the aboveground leaves of Cyperus esculentus L.Var. Sativus.</title>
        <authorList>
            <person name="Wang S."/>
            <person name="Tang X.M."/>
            <person name="Huang Y.N."/>
        </authorList>
    </citation>
    <scope>NUCLEOTIDE SEQUENCE [LARGE SCALE GENOMIC DNA]</scope>
    <source>
        <strain evidence="3">YSD YN2</strain>
    </source>
</reference>
<feature type="chain" id="PRO_5045936593" description="Lipoprotein" evidence="1">
    <location>
        <begin position="21"/>
        <end position="173"/>
    </location>
</feature>
<sequence>MWKGSLCFLSALLLSGCSNILPLDYSQYEGSDAATIYARNYEGSVGTIYITTYKYVDTDACFDMDTRYELDSNVFAASGNVIKAKIKPGNFYAYEQTRNYGRYIADSRLSFIPEPGKTYYIMQNERIFEIPDSEVISMNTDEQKLFNQYGKNLVKGWPAKNKCKNFMGKLMSK</sequence>
<dbReference type="RefSeq" id="WP_031522938.1">
    <property type="nucleotide sequence ID" value="NZ_CP074352.1"/>
</dbReference>
<organism evidence="2 3">
    <name type="scientific">Siccibacter colletis</name>
    <dbReference type="NCBI Taxonomy" id="1505757"/>
    <lineage>
        <taxon>Bacteria</taxon>
        <taxon>Pseudomonadati</taxon>
        <taxon>Pseudomonadota</taxon>
        <taxon>Gammaproteobacteria</taxon>
        <taxon>Enterobacterales</taxon>
        <taxon>Enterobacteriaceae</taxon>
        <taxon>Siccibacter</taxon>
    </lineage>
</organism>